<name>A0A5J5J4D8_9MICO</name>
<feature type="binding site" evidence="4">
    <location>
        <position position="319"/>
    </location>
    <ligand>
        <name>FAD</name>
        <dbReference type="ChEBI" id="CHEBI:57692"/>
    </ligand>
</feature>
<dbReference type="PROSITE" id="PS51645">
    <property type="entry name" value="PHR_CRY_ALPHA_BETA"/>
    <property type="match status" value="1"/>
</dbReference>
<dbReference type="InterPro" id="IPR014729">
    <property type="entry name" value="Rossmann-like_a/b/a_fold"/>
</dbReference>
<dbReference type="GO" id="GO:0071949">
    <property type="term" value="F:FAD binding"/>
    <property type="evidence" value="ECO:0007669"/>
    <property type="project" value="TreeGrafter"/>
</dbReference>
<dbReference type="PANTHER" id="PTHR11455">
    <property type="entry name" value="CRYPTOCHROME"/>
    <property type="match status" value="1"/>
</dbReference>
<dbReference type="Gene3D" id="1.25.40.80">
    <property type="match status" value="1"/>
</dbReference>
<dbReference type="Pfam" id="PF00875">
    <property type="entry name" value="DNA_photolyase"/>
    <property type="match status" value="1"/>
</dbReference>
<protein>
    <submittedName>
        <fullName evidence="9">Deoxyribodipyrimidine photo-lyase</fullName>
    </submittedName>
</protein>
<dbReference type="SUPFAM" id="SSF52425">
    <property type="entry name" value="Cryptochrome/photolyase, N-terminal domain"/>
    <property type="match status" value="1"/>
</dbReference>
<reference evidence="10" key="1">
    <citation type="submission" date="2019-09" db="EMBL/GenBank/DDBJ databases">
        <title>Mumia zhuanghuii sp. nov. isolated from the intestinal contents of plateau pika (Ochotona curzoniae) in the Qinghai-Tibet plateau of China.</title>
        <authorList>
            <person name="Tian Z."/>
        </authorList>
    </citation>
    <scope>NUCLEOTIDE SEQUENCE [LARGE SCALE GENOMIC DNA]</scope>
    <source>
        <strain evidence="10">JCM 30598</strain>
    </source>
</reference>
<dbReference type="Gene3D" id="1.10.579.10">
    <property type="entry name" value="DNA Cyclobutane Dipyrimidine Photolyase, subunit A, domain 3"/>
    <property type="match status" value="1"/>
</dbReference>
<dbReference type="Proteomes" id="UP000325827">
    <property type="component" value="Unassembled WGS sequence"/>
</dbReference>
<dbReference type="GO" id="GO:0003904">
    <property type="term" value="F:deoxyribodipyrimidine photo-lyase activity"/>
    <property type="evidence" value="ECO:0007669"/>
    <property type="project" value="TreeGrafter"/>
</dbReference>
<keyword evidence="9" id="KW-0456">Lyase</keyword>
<evidence type="ECO:0000256" key="3">
    <source>
        <dbReference type="ARBA" id="ARBA00022991"/>
    </source>
</evidence>
<organism evidence="9 10">
    <name type="scientific">Microbacterium rhizomatis</name>
    <dbReference type="NCBI Taxonomy" id="1631477"/>
    <lineage>
        <taxon>Bacteria</taxon>
        <taxon>Bacillati</taxon>
        <taxon>Actinomycetota</taxon>
        <taxon>Actinomycetes</taxon>
        <taxon>Micrococcales</taxon>
        <taxon>Microbacteriaceae</taxon>
        <taxon>Microbacterium</taxon>
    </lineage>
</organism>
<gene>
    <name evidence="9" type="ORF">F6B43_11960</name>
</gene>
<dbReference type="SUPFAM" id="SSF48173">
    <property type="entry name" value="Cryptochrome/photolyase FAD-binding domain"/>
    <property type="match status" value="1"/>
</dbReference>
<dbReference type="PANTHER" id="PTHR11455:SF9">
    <property type="entry name" value="CRYPTOCHROME CIRCADIAN CLOCK 5 ISOFORM X1"/>
    <property type="match status" value="1"/>
</dbReference>
<feature type="compositionally biased region" description="Basic and acidic residues" evidence="7">
    <location>
        <begin position="22"/>
        <end position="34"/>
    </location>
</feature>
<feature type="compositionally biased region" description="Basic and acidic residues" evidence="7">
    <location>
        <begin position="1"/>
        <end position="12"/>
    </location>
</feature>
<dbReference type="AlphaFoldDB" id="A0A5J5J4D8"/>
<dbReference type="GO" id="GO:0009416">
    <property type="term" value="P:response to light stimulus"/>
    <property type="evidence" value="ECO:0007669"/>
    <property type="project" value="TreeGrafter"/>
</dbReference>
<feature type="site" description="Electron transfer via tryptophanyl radical" evidence="5">
    <location>
        <position position="353"/>
    </location>
</feature>
<dbReference type="InterPro" id="IPR006050">
    <property type="entry name" value="DNA_photolyase_N"/>
</dbReference>
<comment type="cofactor">
    <cofactor evidence="4">
        <name>FAD</name>
        <dbReference type="ChEBI" id="CHEBI:57692"/>
    </cofactor>
    <text evidence="4">Binds 1 FAD per subunit.</text>
</comment>
<dbReference type="GO" id="GO:0006139">
    <property type="term" value="P:nucleobase-containing compound metabolic process"/>
    <property type="evidence" value="ECO:0007669"/>
    <property type="project" value="UniProtKB-ARBA"/>
</dbReference>
<evidence type="ECO:0000256" key="6">
    <source>
        <dbReference type="RuleBase" id="RU004182"/>
    </source>
</evidence>
<comment type="caution">
    <text evidence="9">The sequence shown here is derived from an EMBL/GenBank/DDBJ whole genome shotgun (WGS) entry which is preliminary data.</text>
</comment>
<evidence type="ECO:0000259" key="8">
    <source>
        <dbReference type="PROSITE" id="PS51645"/>
    </source>
</evidence>
<evidence type="ECO:0000256" key="7">
    <source>
        <dbReference type="SAM" id="MobiDB-lite"/>
    </source>
</evidence>
<dbReference type="GO" id="GO:0006950">
    <property type="term" value="P:response to stress"/>
    <property type="evidence" value="ECO:0007669"/>
    <property type="project" value="UniProtKB-ARBA"/>
</dbReference>
<feature type="site" description="Electron transfer via tryptophanyl radical" evidence="5">
    <location>
        <position position="407"/>
    </location>
</feature>
<feature type="binding site" evidence="4">
    <location>
        <position position="270"/>
    </location>
    <ligand>
        <name>FAD</name>
        <dbReference type="ChEBI" id="CHEBI:57692"/>
    </ligand>
</feature>
<evidence type="ECO:0000256" key="4">
    <source>
        <dbReference type="PIRSR" id="PIRSR602081-1"/>
    </source>
</evidence>
<comment type="similarity">
    <text evidence="6">Belongs to the DNA photolyase family.</text>
</comment>
<dbReference type="InterPro" id="IPR018394">
    <property type="entry name" value="DNA_photolyase_1_CS_C"/>
</dbReference>
<evidence type="ECO:0000313" key="9">
    <source>
        <dbReference type="EMBL" id="KAA9108118.1"/>
    </source>
</evidence>
<keyword evidence="3 6" id="KW-0157">Chromophore</keyword>
<dbReference type="GO" id="GO:0003677">
    <property type="term" value="F:DNA binding"/>
    <property type="evidence" value="ECO:0007669"/>
    <property type="project" value="TreeGrafter"/>
</dbReference>
<keyword evidence="2 4" id="KW-0274">FAD</keyword>
<dbReference type="PROSITE" id="PS00394">
    <property type="entry name" value="DNA_PHOTOLYASES_1_1"/>
    <property type="match status" value="1"/>
</dbReference>
<feature type="binding site" evidence="4">
    <location>
        <begin position="420"/>
        <end position="422"/>
    </location>
    <ligand>
        <name>FAD</name>
        <dbReference type="ChEBI" id="CHEBI:57692"/>
    </ligand>
</feature>
<feature type="site" description="Electron transfer via tryptophanyl radical" evidence="5">
    <location>
        <position position="430"/>
    </location>
</feature>
<feature type="binding site" evidence="4">
    <location>
        <begin position="282"/>
        <end position="286"/>
    </location>
    <ligand>
        <name>FAD</name>
        <dbReference type="ChEBI" id="CHEBI:57692"/>
    </ligand>
</feature>
<keyword evidence="10" id="KW-1185">Reference proteome</keyword>
<dbReference type="PRINTS" id="PR00147">
    <property type="entry name" value="DNAPHOTLYASE"/>
</dbReference>
<feature type="region of interest" description="Disordered" evidence="7">
    <location>
        <begin position="1"/>
        <end position="42"/>
    </location>
</feature>
<dbReference type="Gene3D" id="3.40.50.620">
    <property type="entry name" value="HUPs"/>
    <property type="match status" value="1"/>
</dbReference>
<feature type="domain" description="Photolyase/cryptochrome alpha/beta" evidence="8">
    <location>
        <begin position="47"/>
        <end position="176"/>
    </location>
</feature>
<dbReference type="InterPro" id="IPR005101">
    <property type="entry name" value="Cryptochr/Photolyase_FAD-bd"/>
</dbReference>
<dbReference type="EMBL" id="VYSA01000002">
    <property type="protein sequence ID" value="KAA9108118.1"/>
    <property type="molecule type" value="Genomic_DNA"/>
</dbReference>
<accession>A0A5J5J4D8</accession>
<evidence type="ECO:0000256" key="2">
    <source>
        <dbReference type="ARBA" id="ARBA00022827"/>
    </source>
</evidence>
<sequence>MRASEHASHVRETVPAAPHPRHLADTRAKRKPSETRASGCEDGAVTGPSIVWFRDDLRLADNPALRAALDRGEPIIGLYILDEESPGIRPLGGAAKWWLHGSLASLGERLRERGSILVLRRGPAAEVLPQVVADVGAGAVFWNRRYGGAEREVDAALKASLRDGGGEVSSFAASLLFEPWTVQTGSGTPYSVFTPFWRACLALPAPRAPLPEPREIPGPASMPAGDELEEWDLLPTRPDWAGGLRDTWEPGEPAARARLREFLSDDLDDYDRARDEPAAGVTSGLSPRLRWGELSPHTVWHETVSARATGTRAAAAQRFLSEVGWREFAAHTLFFHPDLATQNLHREFDAFPWPQLRPAHLEAWQQGRTGVPLVDAGMRELWHTGIMHNRVRMVTASFLIKNLLIDWRHGEEWFWDTLVDADTASNPFNWQWVAGSGADAAPYFRVFNPELQAKKFDASGEYVRTWAPEYVEPGAATPAPLVDLAESRKAALEAYEQVKRASR</sequence>
<dbReference type="Pfam" id="PF03441">
    <property type="entry name" value="FAD_binding_7"/>
    <property type="match status" value="1"/>
</dbReference>
<evidence type="ECO:0000256" key="5">
    <source>
        <dbReference type="PIRSR" id="PIRSR602081-2"/>
    </source>
</evidence>
<dbReference type="PROSITE" id="PS00691">
    <property type="entry name" value="DNA_PHOTOLYASES_1_2"/>
    <property type="match status" value="1"/>
</dbReference>
<dbReference type="InterPro" id="IPR002081">
    <property type="entry name" value="Cryptochrome/DNA_photolyase_1"/>
</dbReference>
<dbReference type="InterPro" id="IPR036155">
    <property type="entry name" value="Crypto/Photolyase_N_sf"/>
</dbReference>
<evidence type="ECO:0000256" key="1">
    <source>
        <dbReference type="ARBA" id="ARBA00022630"/>
    </source>
</evidence>
<evidence type="ECO:0000313" key="10">
    <source>
        <dbReference type="Proteomes" id="UP000325827"/>
    </source>
</evidence>
<dbReference type="InterPro" id="IPR036134">
    <property type="entry name" value="Crypto/Photolyase_FAD-like_sf"/>
</dbReference>
<proteinExistence type="inferred from homology"/>
<keyword evidence="1 4" id="KW-0285">Flavoprotein</keyword>
<dbReference type="OrthoDB" id="9772484at2"/>